<dbReference type="InterPro" id="IPR052175">
    <property type="entry name" value="ComplexI-like_HydComp"/>
</dbReference>
<dbReference type="OrthoDB" id="9768329at2"/>
<feature type="transmembrane region" description="Helical" evidence="8">
    <location>
        <begin position="126"/>
        <end position="143"/>
    </location>
</feature>
<evidence type="ECO:0000256" key="6">
    <source>
        <dbReference type="ARBA" id="ARBA00023136"/>
    </source>
</evidence>
<feature type="transmembrane region" description="Helical" evidence="8">
    <location>
        <begin position="6"/>
        <end position="26"/>
    </location>
</feature>
<dbReference type="PANTHER" id="PTHR42682:SF4">
    <property type="entry name" value="NADH-UBIQUINONE_PLASTOQUINONE"/>
    <property type="match status" value="1"/>
</dbReference>
<feature type="transmembrane region" description="Helical" evidence="8">
    <location>
        <begin position="346"/>
        <end position="366"/>
    </location>
</feature>
<keyword evidence="4 8" id="KW-1133">Transmembrane helix</keyword>
<dbReference type="eggNOG" id="COG0651">
    <property type="taxonomic scope" value="Bacteria"/>
</dbReference>
<dbReference type="InterPro" id="IPR001750">
    <property type="entry name" value="ND/Mrp_TM"/>
</dbReference>
<feature type="transmembrane region" description="Helical" evidence="8">
    <location>
        <begin position="287"/>
        <end position="312"/>
    </location>
</feature>
<dbReference type="HOGENOM" id="CLU_022930_0_0_5"/>
<evidence type="ECO:0000256" key="7">
    <source>
        <dbReference type="RuleBase" id="RU000320"/>
    </source>
</evidence>
<keyword evidence="10" id="KW-0830">Ubiquinone</keyword>
<evidence type="ECO:0000256" key="2">
    <source>
        <dbReference type="ARBA" id="ARBA00022475"/>
    </source>
</evidence>
<evidence type="ECO:0000256" key="3">
    <source>
        <dbReference type="ARBA" id="ARBA00022692"/>
    </source>
</evidence>
<evidence type="ECO:0000313" key="11">
    <source>
        <dbReference type="Proteomes" id="UP000001402"/>
    </source>
</evidence>
<proteinExistence type="predicted"/>
<evidence type="ECO:0000259" key="9">
    <source>
        <dbReference type="Pfam" id="PF00361"/>
    </source>
</evidence>
<evidence type="ECO:0000256" key="4">
    <source>
        <dbReference type="ARBA" id="ARBA00022989"/>
    </source>
</evidence>
<feature type="transmembrane region" description="Helical" evidence="8">
    <location>
        <begin position="232"/>
        <end position="250"/>
    </location>
</feature>
<dbReference type="Proteomes" id="UP000001402">
    <property type="component" value="Chromosome"/>
</dbReference>
<feature type="transmembrane region" description="Helical" evidence="8">
    <location>
        <begin position="318"/>
        <end position="339"/>
    </location>
</feature>
<evidence type="ECO:0000256" key="5">
    <source>
        <dbReference type="ARBA" id="ARBA00023002"/>
    </source>
</evidence>
<feature type="domain" description="NADH:quinone oxidoreductase/Mrp antiporter transmembrane" evidence="9">
    <location>
        <begin position="120"/>
        <end position="376"/>
    </location>
</feature>
<dbReference type="PRINTS" id="PR01437">
    <property type="entry name" value="NUOXDRDTASE4"/>
</dbReference>
<dbReference type="EMBL" id="CP002418">
    <property type="protein sequence ID" value="ADU44786.1"/>
    <property type="molecule type" value="Genomic_DNA"/>
</dbReference>
<evidence type="ECO:0000256" key="1">
    <source>
        <dbReference type="ARBA" id="ARBA00004651"/>
    </source>
</evidence>
<feature type="transmembrane region" description="Helical" evidence="8">
    <location>
        <begin position="101"/>
        <end position="120"/>
    </location>
</feature>
<dbReference type="GO" id="GO:0005886">
    <property type="term" value="C:plasma membrane"/>
    <property type="evidence" value="ECO:0007669"/>
    <property type="project" value="UniProtKB-SubCell"/>
</dbReference>
<dbReference type="STRING" id="652103.Rpdx1_3207"/>
<feature type="transmembrane region" description="Helical" evidence="8">
    <location>
        <begin position="71"/>
        <end position="89"/>
    </location>
</feature>
<organism evidence="10 11">
    <name type="scientific">Rhodopseudomonas palustris (strain DX-1)</name>
    <dbReference type="NCBI Taxonomy" id="652103"/>
    <lineage>
        <taxon>Bacteria</taxon>
        <taxon>Pseudomonadati</taxon>
        <taxon>Pseudomonadota</taxon>
        <taxon>Alphaproteobacteria</taxon>
        <taxon>Hyphomicrobiales</taxon>
        <taxon>Nitrobacteraceae</taxon>
        <taxon>Rhodopseudomonas</taxon>
    </lineage>
</organism>
<feature type="transmembrane region" description="Helical" evidence="8">
    <location>
        <begin position="198"/>
        <end position="220"/>
    </location>
</feature>
<keyword evidence="5" id="KW-0560">Oxidoreductase</keyword>
<dbReference type="GO" id="GO:0042773">
    <property type="term" value="P:ATP synthesis coupled electron transport"/>
    <property type="evidence" value="ECO:0007669"/>
    <property type="project" value="InterPro"/>
</dbReference>
<feature type="transmembrane region" description="Helical" evidence="8">
    <location>
        <begin position="457"/>
        <end position="477"/>
    </location>
</feature>
<dbReference type="GO" id="GO:0016491">
    <property type="term" value="F:oxidoreductase activity"/>
    <property type="evidence" value="ECO:0007669"/>
    <property type="project" value="UniProtKB-KW"/>
</dbReference>
<reference evidence="10" key="1">
    <citation type="submission" date="2010-12" db="EMBL/GenBank/DDBJ databases">
        <title>Complete sequence of Rhodopseudomonas palustris DX-1.</title>
        <authorList>
            <consortium name="US DOE Joint Genome Institute"/>
            <person name="Lucas S."/>
            <person name="Copeland A."/>
            <person name="Lapidus A."/>
            <person name="Cheng J.-F."/>
            <person name="Goodwin L."/>
            <person name="Pitluck S."/>
            <person name="Misra M."/>
            <person name="Chertkov O."/>
            <person name="Detter J.C."/>
            <person name="Han C."/>
            <person name="Tapia R."/>
            <person name="Land M."/>
            <person name="Hauser L."/>
            <person name="Kyrpides N."/>
            <person name="Ivanova N."/>
            <person name="Ovchinnikova G."/>
            <person name="Logan B."/>
            <person name="Oda Y."/>
            <person name="Harwood C."/>
            <person name="Woyke T."/>
        </authorList>
    </citation>
    <scope>NUCLEOTIDE SEQUENCE [LARGE SCALE GENOMIC DNA]</scope>
    <source>
        <strain evidence="10">DX-1</strain>
    </source>
</reference>
<gene>
    <name evidence="10" type="ordered locus">Rpdx1_3207</name>
</gene>
<feature type="transmembrane region" description="Helical" evidence="8">
    <location>
        <begin position="534"/>
        <end position="556"/>
    </location>
</feature>
<feature type="transmembrane region" description="Helical" evidence="8">
    <location>
        <begin position="155"/>
        <end position="178"/>
    </location>
</feature>
<dbReference type="InterPro" id="IPR003918">
    <property type="entry name" value="NADH_UbQ_OxRdtase"/>
</dbReference>
<name>E6VNQ8_RHOPX</name>
<feature type="transmembrane region" description="Helical" evidence="8">
    <location>
        <begin position="262"/>
        <end position="280"/>
    </location>
</feature>
<keyword evidence="2" id="KW-1003">Cell membrane</keyword>
<dbReference type="BioCyc" id="RPAL652103:RPDX1_RS15815-MONOMER"/>
<comment type="subcellular location">
    <subcellularLocation>
        <location evidence="1">Cell membrane</location>
        <topology evidence="1">Multi-pass membrane protein</topology>
    </subcellularLocation>
    <subcellularLocation>
        <location evidence="7">Membrane</location>
        <topology evidence="7">Multi-pass membrane protein</topology>
    </subcellularLocation>
</comment>
<dbReference type="GO" id="GO:0008137">
    <property type="term" value="F:NADH dehydrogenase (ubiquinone) activity"/>
    <property type="evidence" value="ECO:0007669"/>
    <property type="project" value="InterPro"/>
</dbReference>
<feature type="transmembrane region" description="Helical" evidence="8">
    <location>
        <begin position="33"/>
        <end position="51"/>
    </location>
</feature>
<dbReference type="PANTHER" id="PTHR42682">
    <property type="entry name" value="HYDROGENASE-4 COMPONENT F"/>
    <property type="match status" value="1"/>
</dbReference>
<sequence length="557" mass="55897">MIDAPFTHLLLPLAPAFPLVLALVGAVIPKPTLLLPFASLPGLAAAVLAPTGETVTLSWLLLGMQFRLDTLGAVFLGFASALWSIAGLYARAYLGGKPNEAGFCVFWSLTLAGTLGAFVAADAATFYLSFALLSLAAYGLVVHERSAAAWRAGRVYIVLAVFGEACLLIGLLLAAGGADSLVIDDIRAAIATSPWGNVATLALLIGFGLKAGLVPLHVWLPLAHSAAPVPASAVLSGAIVKAGLIGLIRFVPVEAMPSWADALLWLGLATAWFGVALGLPQIKPKAVLAYSTMSQMGLMVAVLGAGLGAGIADTSMAAAFYATHHGLAKGALFLAVGVIAAGAGRVAIPVLATVALLGAAIAGAPFTGGSLAKLAIKGPLGDGLAATLASLSAVGTMLLMLRTVVLLAAQRPAGTPSARAGMIVAFALTALAALLVPWIIAPGLLGLPLPAALSDAALWSAAWPILLAFAIGGLAMLRPIAVTVPIGDIAGPVEAALQRAFGSRPSWHAPRFAVDAARLLHGFVKPAQSLETGLSGAAASGSAVLLVALLLGLAALA</sequence>
<evidence type="ECO:0000313" key="10">
    <source>
        <dbReference type="EMBL" id="ADU44786.1"/>
    </source>
</evidence>
<keyword evidence="6 8" id="KW-0472">Membrane</keyword>
<accession>E6VNQ8</accession>
<dbReference type="KEGG" id="rpx:Rpdx1_3207"/>
<feature type="transmembrane region" description="Helical" evidence="8">
    <location>
        <begin position="386"/>
        <end position="409"/>
    </location>
</feature>
<feature type="transmembrane region" description="Helical" evidence="8">
    <location>
        <begin position="421"/>
        <end position="445"/>
    </location>
</feature>
<protein>
    <submittedName>
        <fullName evidence="10">NADH/Ubiquinone/plastoquinone (Complex I)</fullName>
    </submittedName>
</protein>
<keyword evidence="3 7" id="KW-0812">Transmembrane</keyword>
<evidence type="ECO:0000256" key="8">
    <source>
        <dbReference type="SAM" id="Phobius"/>
    </source>
</evidence>
<dbReference type="Pfam" id="PF00361">
    <property type="entry name" value="Proton_antipo_M"/>
    <property type="match status" value="1"/>
</dbReference>
<dbReference type="AlphaFoldDB" id="E6VNQ8"/>